<reference evidence="4 5" key="1">
    <citation type="journal article" date="2017" name="BMC Genomics">
        <title>Comparative genomic and phylogenomic analyses of the Bifidobacteriaceae family.</title>
        <authorList>
            <person name="Lugli G.A."/>
            <person name="Milani C."/>
            <person name="Turroni F."/>
            <person name="Duranti S."/>
            <person name="Mancabelli L."/>
            <person name="Mangifesta M."/>
            <person name="Ferrario C."/>
            <person name="Modesto M."/>
            <person name="Mattarelli P."/>
            <person name="Jiri K."/>
            <person name="van Sinderen D."/>
            <person name="Ventura M."/>
        </authorList>
    </citation>
    <scope>NUCLEOTIDE SEQUENCE [LARGE SCALE GENOMIC DNA]</scope>
    <source>
        <strain evidence="4 5">DSM 100202</strain>
    </source>
</reference>
<evidence type="ECO:0000256" key="2">
    <source>
        <dbReference type="SAM" id="Phobius"/>
    </source>
</evidence>
<dbReference type="Pfam" id="PF03703">
    <property type="entry name" value="bPH_2"/>
    <property type="match status" value="1"/>
</dbReference>
<evidence type="ECO:0000313" key="5">
    <source>
        <dbReference type="Proteomes" id="UP000216074"/>
    </source>
</evidence>
<dbReference type="AlphaFoldDB" id="A0A261FTN0"/>
<dbReference type="OrthoDB" id="7364633at2"/>
<feature type="compositionally biased region" description="Low complexity" evidence="1">
    <location>
        <begin position="9"/>
        <end position="19"/>
    </location>
</feature>
<dbReference type="InterPro" id="IPR005182">
    <property type="entry name" value="YdbS-like_PH"/>
</dbReference>
<dbReference type="PANTHER" id="PTHR34473:SF2">
    <property type="entry name" value="UPF0699 TRANSMEMBRANE PROTEIN YDBT"/>
    <property type="match status" value="1"/>
</dbReference>
<keyword evidence="2" id="KW-0472">Membrane</keyword>
<evidence type="ECO:0000313" key="4">
    <source>
        <dbReference type="EMBL" id="OZG62126.1"/>
    </source>
</evidence>
<keyword evidence="2" id="KW-1133">Transmembrane helix</keyword>
<dbReference type="Proteomes" id="UP000216074">
    <property type="component" value="Unassembled WGS sequence"/>
</dbReference>
<comment type="caution">
    <text evidence="4">The sequence shown here is derived from an EMBL/GenBank/DDBJ whole genome shotgun (WGS) entry which is preliminary data.</text>
</comment>
<name>A0A261FTN0_9BIFI</name>
<evidence type="ECO:0000259" key="3">
    <source>
        <dbReference type="Pfam" id="PF03703"/>
    </source>
</evidence>
<feature type="region of interest" description="Disordered" evidence="1">
    <location>
        <begin position="1"/>
        <end position="22"/>
    </location>
</feature>
<evidence type="ECO:0000256" key="1">
    <source>
        <dbReference type="SAM" id="MobiDB-lite"/>
    </source>
</evidence>
<accession>A0A261FTN0</accession>
<organism evidence="4 5">
    <name type="scientific">Bifidobacterium hapali</name>
    <dbReference type="NCBI Taxonomy" id="1630172"/>
    <lineage>
        <taxon>Bacteria</taxon>
        <taxon>Bacillati</taxon>
        <taxon>Actinomycetota</taxon>
        <taxon>Actinomycetes</taxon>
        <taxon>Bifidobacteriales</taxon>
        <taxon>Bifidobacteriaceae</taxon>
        <taxon>Bifidobacterium</taxon>
    </lineage>
</organism>
<feature type="transmembrane region" description="Helical" evidence="2">
    <location>
        <begin position="41"/>
        <end position="60"/>
    </location>
</feature>
<protein>
    <submittedName>
        <fullName evidence="4">Bacterial PH domain-containing protein</fullName>
    </submittedName>
</protein>
<keyword evidence="2" id="KW-0812">Transmembrane</keyword>
<gene>
    <name evidence="4" type="ORF">BHAP_2148</name>
</gene>
<keyword evidence="5" id="KW-1185">Reference proteome</keyword>
<sequence length="180" mass="20749">MTDEERTDTVSTTPTVSPTAPLNTWHPYPERIQRMWLLSEALQCVFWSAVCAIAAVICWFNHWWNWQPIVIGVFAAINLLDFASQPLQTKYRYSFGRFLIGDRFLRIRKGWLFRSTTTIPYNRVQHVDVKQGPLLHKFDLTTIVIHTASDAHEIESLDSAEAERMTALITERVAAAKEDL</sequence>
<feature type="domain" description="YdbS-like PH" evidence="3">
    <location>
        <begin position="96"/>
        <end position="167"/>
    </location>
</feature>
<dbReference type="EMBL" id="MWWY01000048">
    <property type="protein sequence ID" value="OZG62126.1"/>
    <property type="molecule type" value="Genomic_DNA"/>
</dbReference>
<dbReference type="PANTHER" id="PTHR34473">
    <property type="entry name" value="UPF0699 TRANSMEMBRANE PROTEIN YDBS"/>
    <property type="match status" value="1"/>
</dbReference>
<proteinExistence type="predicted"/>
<dbReference type="RefSeq" id="WP_158216480.1">
    <property type="nucleotide sequence ID" value="NZ_MWWY01000048.1"/>
</dbReference>